<keyword evidence="6" id="KW-1185">Reference proteome</keyword>
<dbReference type="Pfam" id="PF23571">
    <property type="entry name" value="GH3_M"/>
    <property type="match status" value="1"/>
</dbReference>
<reference evidence="5" key="1">
    <citation type="submission" date="2023-10" db="EMBL/GenBank/DDBJ databases">
        <title>Chromosome-level genome of the transformable northern wattle, Acacia crassicarpa.</title>
        <authorList>
            <person name="Massaro I."/>
            <person name="Sinha N.R."/>
            <person name="Poethig S."/>
            <person name="Leichty A.R."/>
        </authorList>
    </citation>
    <scope>NUCLEOTIDE SEQUENCE</scope>
    <source>
        <strain evidence="5">Acra3RX</strain>
        <tissue evidence="5">Leaf</tissue>
    </source>
</reference>
<dbReference type="EMBL" id="JAWXYG010000005">
    <property type="protein sequence ID" value="KAK4273150.1"/>
    <property type="molecule type" value="Genomic_DNA"/>
</dbReference>
<sequence length="578" mass="64947">MTDNELIQKLHDFTTNAQLHQLQTLRSILDHNGSVRYLQPYLQGSDAPVNSETFRRCVPLSCYDDYADYINQLADEMKDCDSPLLSVDPLLCFFYSSGTSSMKPKLIPYFDSSLSKAASFIAHRGSVSILQRLFPPRPTVNKILWFLYADNITTTKSGLKVMAASSFPLQSGKATSEQLASCSSPPEVILGSNVEQQMYCHLLCSLRNFNVIDAIRAPYAAGLIRAFNLLESKWEQLCDDLDRGFASDEISEVSMRESVRKILDGPQPELSRRVRLACEGNDWAGTVSRLWPNTRYIKCVTTGSMKQYYPKLKFYAGEVPILGGDYFASECCVGINLDINQTPETTKYVILPTAAYFEFLPFNMNQGDDYSEETVDLSGVEIGKMYEVVATTYRGFYRYRLGDIVRVAGFHNSSPLVEFVMRAPKTQSEIVTEKDLILAVENFQLALRNAVGIEIVEFSSFLDDELKPKQLKLFVEVKEGHTNTIVQDKWKESVATFQRYSSSLERELGAMYSVQRDKGEVGPLLIFILRPGAFDRLSEIAIKNGAPASQYKPPKIIRNREIAKLLGSLALVTVSLDV</sequence>
<dbReference type="InterPro" id="IPR004993">
    <property type="entry name" value="GH3"/>
</dbReference>
<dbReference type="GO" id="GO:0016881">
    <property type="term" value="F:acid-amino acid ligase activity"/>
    <property type="evidence" value="ECO:0007669"/>
    <property type="project" value="TreeGrafter"/>
</dbReference>
<evidence type="ECO:0000313" key="5">
    <source>
        <dbReference type="EMBL" id="KAK4273150.1"/>
    </source>
</evidence>
<keyword evidence="2" id="KW-0436">Ligase</keyword>
<evidence type="ECO:0000256" key="1">
    <source>
        <dbReference type="ARBA" id="ARBA00008068"/>
    </source>
</evidence>
<dbReference type="PANTHER" id="PTHR31901">
    <property type="entry name" value="GH3 DOMAIN-CONTAINING PROTEIN"/>
    <property type="match status" value="1"/>
</dbReference>
<comment type="caution">
    <text evidence="5">The sequence shown here is derived from an EMBL/GenBank/DDBJ whole genome shotgun (WGS) entry which is preliminary data.</text>
</comment>
<dbReference type="GO" id="GO:0005737">
    <property type="term" value="C:cytoplasm"/>
    <property type="evidence" value="ECO:0007669"/>
    <property type="project" value="TreeGrafter"/>
</dbReference>
<protein>
    <recommendedName>
        <fullName evidence="7">Indole-3-acetic acid-amido synthetase GH3.6</fullName>
    </recommendedName>
</protein>
<dbReference type="InterPro" id="IPR055377">
    <property type="entry name" value="GH3_M"/>
</dbReference>
<name>A0AAE1JM40_9FABA</name>
<evidence type="ECO:0008006" key="7">
    <source>
        <dbReference type="Google" id="ProtNLM"/>
    </source>
</evidence>
<dbReference type="AlphaFoldDB" id="A0AAE1JM40"/>
<feature type="domain" description="GH3 middle" evidence="3">
    <location>
        <begin position="348"/>
        <end position="422"/>
    </location>
</feature>
<evidence type="ECO:0000259" key="4">
    <source>
        <dbReference type="Pfam" id="PF23572"/>
    </source>
</evidence>
<dbReference type="PANTHER" id="PTHR31901:SF44">
    <property type="entry name" value="INDOLE-3-ACETIC ACID-AMIDO SYNTHETASE GH3.6-RELATED"/>
    <property type="match status" value="1"/>
</dbReference>
<organism evidence="5 6">
    <name type="scientific">Acacia crassicarpa</name>
    <name type="common">northern wattle</name>
    <dbReference type="NCBI Taxonomy" id="499986"/>
    <lineage>
        <taxon>Eukaryota</taxon>
        <taxon>Viridiplantae</taxon>
        <taxon>Streptophyta</taxon>
        <taxon>Embryophyta</taxon>
        <taxon>Tracheophyta</taxon>
        <taxon>Spermatophyta</taxon>
        <taxon>Magnoliopsida</taxon>
        <taxon>eudicotyledons</taxon>
        <taxon>Gunneridae</taxon>
        <taxon>Pentapetalae</taxon>
        <taxon>rosids</taxon>
        <taxon>fabids</taxon>
        <taxon>Fabales</taxon>
        <taxon>Fabaceae</taxon>
        <taxon>Caesalpinioideae</taxon>
        <taxon>mimosoid clade</taxon>
        <taxon>Acacieae</taxon>
        <taxon>Acacia</taxon>
    </lineage>
</organism>
<evidence type="ECO:0000313" key="6">
    <source>
        <dbReference type="Proteomes" id="UP001293593"/>
    </source>
</evidence>
<dbReference type="InterPro" id="IPR055378">
    <property type="entry name" value="GH3_C"/>
</dbReference>
<gene>
    <name evidence="5" type="ORF">QN277_021605</name>
</gene>
<dbReference type="Pfam" id="PF03321">
    <property type="entry name" value="GH3"/>
    <property type="match status" value="1"/>
</dbReference>
<accession>A0AAE1JM40</accession>
<evidence type="ECO:0000259" key="3">
    <source>
        <dbReference type="Pfam" id="PF23571"/>
    </source>
</evidence>
<feature type="domain" description="GH3 C-terminal" evidence="4">
    <location>
        <begin position="435"/>
        <end position="561"/>
    </location>
</feature>
<comment type="similarity">
    <text evidence="1">Belongs to the IAA-amido conjugating enzyme family.</text>
</comment>
<dbReference type="Proteomes" id="UP001293593">
    <property type="component" value="Unassembled WGS sequence"/>
</dbReference>
<evidence type="ECO:0000256" key="2">
    <source>
        <dbReference type="ARBA" id="ARBA00022598"/>
    </source>
</evidence>
<proteinExistence type="inferred from homology"/>
<dbReference type="Pfam" id="PF23572">
    <property type="entry name" value="GH3_C"/>
    <property type="match status" value="1"/>
</dbReference>